<sequence length="205" mass="21729">MLNDRQSHGLWERTAPPPPATEKLVGDIVADVAIVGAGYTGLSAALHLAERGLDAVVIEAAEIGFGAAGRSTGLVNAGLWVMPSALKETLGPVYDGRLLDLLRDSPRTVFEIIDKHNLPCELKRAGTIHCGADKKGVAEIAERARQWQALDAPVHILDAGETRAKTGTSAFAAGLLDLRAGTIQPLAYARGLAGRWVSRLDQKLV</sequence>
<evidence type="ECO:0000313" key="3">
    <source>
        <dbReference type="EMBL" id="TSE11995.1"/>
    </source>
</evidence>
<dbReference type="GO" id="GO:0005737">
    <property type="term" value="C:cytoplasm"/>
    <property type="evidence" value="ECO:0007669"/>
    <property type="project" value="TreeGrafter"/>
</dbReference>
<dbReference type="InterPro" id="IPR036188">
    <property type="entry name" value="FAD/NAD-bd_sf"/>
</dbReference>
<dbReference type="Proteomes" id="UP000235507">
    <property type="component" value="Unassembled WGS sequence"/>
</dbReference>
<dbReference type="AlphaFoldDB" id="A0A8T9AT63"/>
<evidence type="ECO:0000259" key="2">
    <source>
        <dbReference type="Pfam" id="PF01266"/>
    </source>
</evidence>
<feature type="domain" description="FAD dependent oxidoreductase" evidence="2">
    <location>
        <begin position="31"/>
        <end position="195"/>
    </location>
</feature>
<organism evidence="3 4">
    <name type="scientific">Mesorhizobium intechi</name>
    <dbReference type="NCBI Taxonomy" id="537601"/>
    <lineage>
        <taxon>Bacteria</taxon>
        <taxon>Pseudomonadati</taxon>
        <taxon>Pseudomonadota</taxon>
        <taxon>Alphaproteobacteria</taxon>
        <taxon>Hyphomicrobiales</taxon>
        <taxon>Phyllobacteriaceae</taxon>
        <taxon>Mesorhizobium</taxon>
    </lineage>
</organism>
<dbReference type="EMBL" id="PNOT02000133">
    <property type="protein sequence ID" value="TSE11995.1"/>
    <property type="molecule type" value="Genomic_DNA"/>
</dbReference>
<comment type="caution">
    <text evidence="3">The sequence shown here is derived from an EMBL/GenBank/DDBJ whole genome shotgun (WGS) entry which is preliminary data.</text>
</comment>
<reference evidence="3" key="1">
    <citation type="submission" date="2019-07" db="EMBL/GenBank/DDBJ databases">
        <title>Mesorhizobum intechiensis sp. nov. isolated from nodules of Lotus tenuis growing in lowlands of the Flooding Pampa, Argentina.</title>
        <authorList>
            <person name="Estrella M.J."/>
            <person name="Torres Tejerizo G.A."/>
            <person name="Cumpa Velazquez L.M."/>
            <person name="Fontana F."/>
            <person name="Hansen L."/>
            <person name="Pistorio M."/>
            <person name="Sannazzaro A.I."/>
        </authorList>
    </citation>
    <scope>NUCLEOTIDE SEQUENCE</scope>
    <source>
        <strain evidence="3">BD68</strain>
    </source>
</reference>
<dbReference type="Gene3D" id="3.50.50.60">
    <property type="entry name" value="FAD/NAD(P)-binding domain"/>
    <property type="match status" value="1"/>
</dbReference>
<evidence type="ECO:0000256" key="1">
    <source>
        <dbReference type="ARBA" id="ARBA00023002"/>
    </source>
</evidence>
<dbReference type="OrthoDB" id="9814969at2"/>
<dbReference type="PANTHER" id="PTHR13847:SF281">
    <property type="entry name" value="FAD DEPENDENT OXIDOREDUCTASE DOMAIN-CONTAINING PROTEIN"/>
    <property type="match status" value="1"/>
</dbReference>
<name>A0A8T9AT63_9HYPH</name>
<dbReference type="GO" id="GO:0016491">
    <property type="term" value="F:oxidoreductase activity"/>
    <property type="evidence" value="ECO:0007669"/>
    <property type="project" value="UniProtKB-KW"/>
</dbReference>
<proteinExistence type="predicted"/>
<keyword evidence="1" id="KW-0560">Oxidoreductase</keyword>
<accession>A0A8T9AT63</accession>
<evidence type="ECO:0000313" key="4">
    <source>
        <dbReference type="Proteomes" id="UP000235507"/>
    </source>
</evidence>
<dbReference type="Gene3D" id="3.30.9.10">
    <property type="entry name" value="D-Amino Acid Oxidase, subunit A, domain 2"/>
    <property type="match status" value="1"/>
</dbReference>
<gene>
    <name evidence="3" type="ORF">C1D09_011480</name>
</gene>
<dbReference type="Pfam" id="PF01266">
    <property type="entry name" value="DAO"/>
    <property type="match status" value="1"/>
</dbReference>
<protein>
    <submittedName>
        <fullName evidence="3">FAD-binding oxidoreductase</fullName>
    </submittedName>
</protein>
<dbReference type="SUPFAM" id="SSF51905">
    <property type="entry name" value="FAD/NAD(P)-binding domain"/>
    <property type="match status" value="1"/>
</dbReference>
<dbReference type="PANTHER" id="PTHR13847">
    <property type="entry name" value="SARCOSINE DEHYDROGENASE-RELATED"/>
    <property type="match status" value="1"/>
</dbReference>
<dbReference type="InterPro" id="IPR006076">
    <property type="entry name" value="FAD-dep_OxRdtase"/>
</dbReference>
<keyword evidence="4" id="KW-1185">Reference proteome</keyword>